<keyword evidence="1" id="KW-1133">Transmembrane helix</keyword>
<dbReference type="Proteomes" id="UP000030746">
    <property type="component" value="Unassembled WGS sequence"/>
</dbReference>
<dbReference type="HOGENOM" id="CLU_1857562_0_0_1"/>
<protein>
    <submittedName>
        <fullName evidence="2">Uncharacterized protein</fullName>
    </submittedName>
</protein>
<keyword evidence="1" id="KW-0472">Membrane</keyword>
<dbReference type="CTD" id="20241297"/>
<sequence length="138" mass="15993">MSNHTPIRYISSGRGNTEIMNRTMAEKVFSIFGLLLIVLVLITDSRKLDCTKFVFAPKCRGVAAKRNTDYNFPIIPSHQRLQSKIVPSLEDNWTSEDDDSLQFLKGLRYLISKMNNKQPSPPYSTDDSRFWRKFFPSR</sequence>
<dbReference type="OMA" id="MMCHGAS"/>
<dbReference type="GeneID" id="20241297"/>
<dbReference type="RefSeq" id="XP_009066893.1">
    <property type="nucleotide sequence ID" value="XM_009068645.1"/>
</dbReference>
<accession>V3ZNG6</accession>
<dbReference type="KEGG" id="lgi:LOTGIDRAFT_170009"/>
<dbReference type="EMBL" id="KB203918">
    <property type="protein sequence ID" value="ESO82386.1"/>
    <property type="molecule type" value="Genomic_DNA"/>
</dbReference>
<keyword evidence="3" id="KW-1185">Reference proteome</keyword>
<organism evidence="2 3">
    <name type="scientific">Lottia gigantea</name>
    <name type="common">Giant owl limpet</name>
    <dbReference type="NCBI Taxonomy" id="225164"/>
    <lineage>
        <taxon>Eukaryota</taxon>
        <taxon>Metazoa</taxon>
        <taxon>Spiralia</taxon>
        <taxon>Lophotrochozoa</taxon>
        <taxon>Mollusca</taxon>
        <taxon>Gastropoda</taxon>
        <taxon>Patellogastropoda</taxon>
        <taxon>Lottioidea</taxon>
        <taxon>Lottiidae</taxon>
        <taxon>Lottia</taxon>
    </lineage>
</organism>
<evidence type="ECO:0000256" key="1">
    <source>
        <dbReference type="SAM" id="Phobius"/>
    </source>
</evidence>
<dbReference type="AlphaFoldDB" id="V3ZNG6"/>
<name>V3ZNG6_LOTGI</name>
<evidence type="ECO:0000313" key="2">
    <source>
        <dbReference type="EMBL" id="ESO82386.1"/>
    </source>
</evidence>
<keyword evidence="1" id="KW-0812">Transmembrane</keyword>
<evidence type="ECO:0000313" key="3">
    <source>
        <dbReference type="Proteomes" id="UP000030746"/>
    </source>
</evidence>
<gene>
    <name evidence="2" type="ORF">LOTGIDRAFT_170009</name>
</gene>
<proteinExistence type="predicted"/>
<feature type="transmembrane region" description="Helical" evidence="1">
    <location>
        <begin position="24"/>
        <end position="42"/>
    </location>
</feature>
<dbReference type="OrthoDB" id="6159666at2759"/>
<reference evidence="2 3" key="1">
    <citation type="journal article" date="2013" name="Nature">
        <title>Insights into bilaterian evolution from three spiralian genomes.</title>
        <authorList>
            <person name="Simakov O."/>
            <person name="Marletaz F."/>
            <person name="Cho S.J."/>
            <person name="Edsinger-Gonzales E."/>
            <person name="Havlak P."/>
            <person name="Hellsten U."/>
            <person name="Kuo D.H."/>
            <person name="Larsson T."/>
            <person name="Lv J."/>
            <person name="Arendt D."/>
            <person name="Savage R."/>
            <person name="Osoegawa K."/>
            <person name="de Jong P."/>
            <person name="Grimwood J."/>
            <person name="Chapman J.A."/>
            <person name="Shapiro H."/>
            <person name="Aerts A."/>
            <person name="Otillar R.P."/>
            <person name="Terry A.Y."/>
            <person name="Boore J.L."/>
            <person name="Grigoriev I.V."/>
            <person name="Lindberg D.R."/>
            <person name="Seaver E.C."/>
            <person name="Weisblat D.A."/>
            <person name="Putnam N.H."/>
            <person name="Rokhsar D.S."/>
        </authorList>
    </citation>
    <scope>NUCLEOTIDE SEQUENCE [LARGE SCALE GENOMIC DNA]</scope>
</reference>